<dbReference type="Gene3D" id="1.10.3890.10">
    <property type="entry name" value="HflD-like"/>
    <property type="match status" value="1"/>
</dbReference>
<accession>A0A3M2I0W8</accession>
<name>A0A3M2I0W8_9GAMM</name>
<keyword evidence="1 4" id="KW-1003">Cell membrane</keyword>
<evidence type="ECO:0000256" key="2">
    <source>
        <dbReference type="ARBA" id="ARBA00022490"/>
    </source>
</evidence>
<keyword evidence="2 4" id="KW-0963">Cytoplasm</keyword>
<evidence type="ECO:0000313" key="5">
    <source>
        <dbReference type="EMBL" id="RMH94798.1"/>
    </source>
</evidence>
<comment type="subcellular location">
    <subcellularLocation>
        <location evidence="4">Cytoplasm</location>
    </subcellularLocation>
    <subcellularLocation>
        <location evidence="4">Cell membrane</location>
        <topology evidence="4">Peripheral membrane protein</topology>
        <orientation evidence="4">Cytoplasmic side</orientation>
    </subcellularLocation>
</comment>
<dbReference type="OrthoDB" id="9788031at2"/>
<reference evidence="5 6" key="1">
    <citation type="submission" date="2018-10" db="EMBL/GenBank/DDBJ databases">
        <title>Proposal of Lysobacter pythonis sp. nov. isolated from royal pythons (Python regius).</title>
        <authorList>
            <person name="Hans-Juergen B."/>
            <person name="Huptas C."/>
            <person name="Sandra B."/>
            <person name="Igor L."/>
            <person name="Joachim S."/>
            <person name="Siegfried S."/>
            <person name="Mareike W."/>
            <person name="Peter K."/>
        </authorList>
    </citation>
    <scope>NUCLEOTIDE SEQUENCE [LARGE SCALE GENOMIC DNA]</scope>
    <source>
        <strain evidence="5 6">4284/11</strain>
    </source>
</reference>
<protein>
    <recommendedName>
        <fullName evidence="4">High frequency lysogenization protein HflD homolog</fullName>
    </recommendedName>
</protein>
<dbReference type="GO" id="GO:0005886">
    <property type="term" value="C:plasma membrane"/>
    <property type="evidence" value="ECO:0007669"/>
    <property type="project" value="UniProtKB-SubCell"/>
</dbReference>
<dbReference type="Proteomes" id="UP000275012">
    <property type="component" value="Unassembled WGS sequence"/>
</dbReference>
<dbReference type="InterPro" id="IPR035932">
    <property type="entry name" value="HflD-like_sf"/>
</dbReference>
<gene>
    <name evidence="4" type="primary">hflD</name>
    <name evidence="5" type="ORF">EBB59_00430</name>
</gene>
<dbReference type="EMBL" id="RFLY01000001">
    <property type="protein sequence ID" value="RMH94798.1"/>
    <property type="molecule type" value="Genomic_DNA"/>
</dbReference>
<dbReference type="Pfam" id="PF04356">
    <property type="entry name" value="DUF489"/>
    <property type="match status" value="1"/>
</dbReference>
<evidence type="ECO:0000256" key="4">
    <source>
        <dbReference type="HAMAP-Rule" id="MF_00695"/>
    </source>
</evidence>
<proteinExistence type="inferred from homology"/>
<dbReference type="AlphaFoldDB" id="A0A3M2I0W8"/>
<comment type="similarity">
    <text evidence="4">Belongs to the HflD family.</text>
</comment>
<dbReference type="PANTHER" id="PTHR38100:SF1">
    <property type="entry name" value="HIGH FREQUENCY LYSOGENIZATION PROTEIN HFLD"/>
    <property type="match status" value="1"/>
</dbReference>
<dbReference type="GO" id="GO:0005737">
    <property type="term" value="C:cytoplasm"/>
    <property type="evidence" value="ECO:0007669"/>
    <property type="project" value="UniProtKB-SubCell"/>
</dbReference>
<dbReference type="RefSeq" id="WP_122100186.1">
    <property type="nucleotide sequence ID" value="NZ_RFLY01000001.1"/>
</dbReference>
<dbReference type="PANTHER" id="PTHR38100">
    <property type="entry name" value="HIGH FREQUENCY LYSOGENIZATION PROTEIN HFLD"/>
    <property type="match status" value="1"/>
</dbReference>
<dbReference type="SUPFAM" id="SSF101322">
    <property type="entry name" value="YcfC-like"/>
    <property type="match status" value="1"/>
</dbReference>
<comment type="caution">
    <text evidence="5">The sequence shown here is derived from an EMBL/GenBank/DDBJ whole genome shotgun (WGS) entry which is preliminary data.</text>
</comment>
<keyword evidence="3 4" id="KW-0472">Membrane</keyword>
<dbReference type="HAMAP" id="MF_00695">
    <property type="entry name" value="HflD_protein"/>
    <property type="match status" value="1"/>
</dbReference>
<evidence type="ECO:0000256" key="1">
    <source>
        <dbReference type="ARBA" id="ARBA00022475"/>
    </source>
</evidence>
<sequence>MPPRVLALAGMLLALQEVRHLAENGRVDQARLSTAIGSVFRLDADSVSDIYGGVAPVADGLRLLHNHLSGSTADAQLPKLALAVLQLERSFDRAPEAIESVRQAVARLSAQAHNEGGTHPDILRELGAVYARNLSPLKPKVMVQGNPHYLGRHDVVAEIRALLLAAVRSALLWRQMGGSQWDFLLKRGEMKRAVNGLLATT</sequence>
<evidence type="ECO:0000313" key="6">
    <source>
        <dbReference type="Proteomes" id="UP000275012"/>
    </source>
</evidence>
<evidence type="ECO:0000256" key="3">
    <source>
        <dbReference type="ARBA" id="ARBA00023136"/>
    </source>
</evidence>
<dbReference type="InterPro" id="IPR007451">
    <property type="entry name" value="HflD"/>
</dbReference>
<keyword evidence="6" id="KW-1185">Reference proteome</keyword>
<organism evidence="5 6">
    <name type="scientific">Solilutibacter pythonis</name>
    <dbReference type="NCBI Taxonomy" id="2483112"/>
    <lineage>
        <taxon>Bacteria</taxon>
        <taxon>Pseudomonadati</taxon>
        <taxon>Pseudomonadota</taxon>
        <taxon>Gammaproteobacteria</taxon>
        <taxon>Lysobacterales</taxon>
        <taxon>Lysobacteraceae</taxon>
        <taxon>Solilutibacter</taxon>
    </lineage>
</organism>